<organism evidence="1 2">
    <name type="scientific">Gigaspora margarita</name>
    <dbReference type="NCBI Taxonomy" id="4874"/>
    <lineage>
        <taxon>Eukaryota</taxon>
        <taxon>Fungi</taxon>
        <taxon>Fungi incertae sedis</taxon>
        <taxon>Mucoromycota</taxon>
        <taxon>Glomeromycotina</taxon>
        <taxon>Glomeromycetes</taxon>
        <taxon>Diversisporales</taxon>
        <taxon>Gigasporaceae</taxon>
        <taxon>Gigaspora</taxon>
    </lineage>
</organism>
<comment type="caution">
    <text evidence="1">The sequence shown here is derived from an EMBL/GenBank/DDBJ whole genome shotgun (WGS) entry which is preliminary data.</text>
</comment>
<evidence type="ECO:0000313" key="2">
    <source>
        <dbReference type="Proteomes" id="UP000789901"/>
    </source>
</evidence>
<dbReference type="Proteomes" id="UP000789901">
    <property type="component" value="Unassembled WGS sequence"/>
</dbReference>
<gene>
    <name evidence="1" type="ORF">GMARGA_LOCUS40727</name>
</gene>
<keyword evidence="2" id="KW-1185">Reference proteome</keyword>
<proteinExistence type="predicted"/>
<name>A0ABN7XBT9_GIGMA</name>
<accession>A0ABN7XBT9</accession>
<reference evidence="1 2" key="1">
    <citation type="submission" date="2021-06" db="EMBL/GenBank/DDBJ databases">
        <authorList>
            <person name="Kallberg Y."/>
            <person name="Tangrot J."/>
            <person name="Rosling A."/>
        </authorList>
    </citation>
    <scope>NUCLEOTIDE SEQUENCE [LARGE SCALE GENOMIC DNA]</scope>
    <source>
        <strain evidence="1 2">120-4 pot B 10/14</strain>
    </source>
</reference>
<dbReference type="EMBL" id="CAJVQB010105932">
    <property type="protein sequence ID" value="CAG8851410.1"/>
    <property type="molecule type" value="Genomic_DNA"/>
</dbReference>
<evidence type="ECO:0000313" key="1">
    <source>
        <dbReference type="EMBL" id="CAG8851410.1"/>
    </source>
</evidence>
<sequence length="142" mass="16981">MVNTYIPIDDYNAHNGKQEKFIPHDREQVTMIMCSPKMQNIVTWSDKDNSVVCWCVSDNQQKLEPKHKISLENNKKYNNYDKYFVYSKYIECNHIKNFGDIKNYLLFLMISLMPISEEKDEMKIVIKDDDVSKIEYIKRIQV</sequence>
<protein>
    <submittedName>
        <fullName evidence="1">40728_t:CDS:1</fullName>
    </submittedName>
</protein>
<feature type="non-terminal residue" evidence="1">
    <location>
        <position position="142"/>
    </location>
</feature>